<keyword evidence="2" id="KW-1185">Reference proteome</keyword>
<dbReference type="EMBL" id="CP024848">
    <property type="protein sequence ID" value="AXI07508.1"/>
    <property type="molecule type" value="Genomic_DNA"/>
</dbReference>
<gene>
    <name evidence="1" type="ORF">CUC15_00110</name>
</gene>
<proteinExistence type="predicted"/>
<dbReference type="RefSeq" id="WP_114914804.1">
    <property type="nucleotide sequence ID" value="NZ_CP024848.1"/>
</dbReference>
<evidence type="ECO:0008006" key="3">
    <source>
        <dbReference type="Google" id="ProtNLM"/>
    </source>
</evidence>
<organism evidence="1 2">
    <name type="scientific">Oceanobacillus zhaokaii</name>
    <dbReference type="NCBI Taxonomy" id="2052660"/>
    <lineage>
        <taxon>Bacteria</taxon>
        <taxon>Bacillati</taxon>
        <taxon>Bacillota</taxon>
        <taxon>Bacilli</taxon>
        <taxon>Bacillales</taxon>
        <taxon>Bacillaceae</taxon>
        <taxon>Oceanobacillus</taxon>
    </lineage>
</organism>
<protein>
    <recommendedName>
        <fullName evidence="3">Permuted papain-like amidase enzyme, YaeF/YiiX, C92 family</fullName>
    </recommendedName>
</protein>
<accession>A0A345PBX8</accession>
<dbReference type="OrthoDB" id="2080087at2"/>
<dbReference type="KEGG" id="ocn:CUC15_00110"/>
<name>A0A345PBX8_9BACI</name>
<evidence type="ECO:0000313" key="1">
    <source>
        <dbReference type="EMBL" id="AXI07508.1"/>
    </source>
</evidence>
<dbReference type="Gene3D" id="3.90.1720.10">
    <property type="entry name" value="endopeptidase domain like (from Nostoc punctiforme)"/>
    <property type="match status" value="1"/>
</dbReference>
<dbReference type="Proteomes" id="UP000253908">
    <property type="component" value="Chromosome"/>
</dbReference>
<reference evidence="2" key="1">
    <citation type="submission" date="2017-11" db="EMBL/GenBank/DDBJ databases">
        <authorList>
            <person name="Zhu W."/>
        </authorList>
    </citation>
    <scope>NUCLEOTIDE SEQUENCE [LARGE SCALE GENOMIC DNA]</scope>
    <source>
        <strain evidence="2">160</strain>
    </source>
</reference>
<dbReference type="SUPFAM" id="SSF54001">
    <property type="entry name" value="Cysteine proteinases"/>
    <property type="match status" value="1"/>
</dbReference>
<evidence type="ECO:0000313" key="2">
    <source>
        <dbReference type="Proteomes" id="UP000253908"/>
    </source>
</evidence>
<dbReference type="InterPro" id="IPR038765">
    <property type="entry name" value="Papain-like_cys_pep_sf"/>
</dbReference>
<sequence length="177" mass="20299">MTQPDEMKQLYKAGDTVHHYPDTSILMVPGDLLYSHKKAFSSFLVGHVGLIGEDYRIYHVNRWGNKGHADSMPIYLSRHKKGEKLTILRFDNQTIAKEAASWAKANIGSIEVYKYTRDLADIKSNYCSKFIWQAYYFGTNPNLDLLGNNLDSEKKRYITPSGIFRRLRVVGSFRTGV</sequence>
<dbReference type="AlphaFoldDB" id="A0A345PBX8"/>